<protein>
    <recommendedName>
        <fullName evidence="1">RNase H type-1 domain-containing protein</fullName>
    </recommendedName>
</protein>
<dbReference type="Gene3D" id="3.30.420.10">
    <property type="entry name" value="Ribonuclease H-like superfamily/Ribonuclease H"/>
    <property type="match status" value="1"/>
</dbReference>
<dbReference type="Gramene" id="EOY17003">
    <property type="protein sequence ID" value="EOY17003"/>
    <property type="gene ID" value="TCM_036128"/>
</dbReference>
<dbReference type="HOGENOM" id="CLU_614533_0_0_1"/>
<dbReference type="InterPro" id="IPR012337">
    <property type="entry name" value="RNaseH-like_sf"/>
</dbReference>
<dbReference type="PANTHER" id="PTHR47723">
    <property type="entry name" value="OS05G0353850 PROTEIN"/>
    <property type="match status" value="1"/>
</dbReference>
<accession>A0A061FJA9</accession>
<evidence type="ECO:0000259" key="1">
    <source>
        <dbReference type="Pfam" id="PF13456"/>
    </source>
</evidence>
<dbReference type="InterPro" id="IPR053151">
    <property type="entry name" value="RNase_H-like"/>
</dbReference>
<dbReference type="EMBL" id="CM001886">
    <property type="protein sequence ID" value="EOY17003.1"/>
    <property type="molecule type" value="Genomic_DNA"/>
</dbReference>
<dbReference type="Proteomes" id="UP000026915">
    <property type="component" value="Chromosome 8"/>
</dbReference>
<dbReference type="InterPro" id="IPR036397">
    <property type="entry name" value="RNaseH_sf"/>
</dbReference>
<name>A0A061FJA9_THECC</name>
<evidence type="ECO:0000313" key="3">
    <source>
        <dbReference type="Proteomes" id="UP000026915"/>
    </source>
</evidence>
<feature type="domain" description="RNase H type-1" evidence="1">
    <location>
        <begin position="326"/>
        <end position="432"/>
    </location>
</feature>
<dbReference type="InterPro" id="IPR002156">
    <property type="entry name" value="RNaseH_domain"/>
</dbReference>
<dbReference type="InterPro" id="IPR044730">
    <property type="entry name" value="RNase_H-like_dom_plant"/>
</dbReference>
<dbReference type="PANTHER" id="PTHR47723:SF22">
    <property type="entry name" value="RNASE H TYPE-1 DOMAIN-CONTAINING PROTEIN"/>
    <property type="match status" value="1"/>
</dbReference>
<dbReference type="CDD" id="cd06222">
    <property type="entry name" value="RNase_H_like"/>
    <property type="match status" value="1"/>
</dbReference>
<gene>
    <name evidence="2" type="ORF">TCM_036128</name>
</gene>
<dbReference type="GO" id="GO:0003676">
    <property type="term" value="F:nucleic acid binding"/>
    <property type="evidence" value="ECO:0007669"/>
    <property type="project" value="InterPro"/>
</dbReference>
<sequence>MGCVMNAKVSVLVNGVATNPFKMGRGLRQGCSLSLFPFYMVAEAFSLLMDKRLELGACKRISIGSNRLQISHLQFTNDTMIFCKQEVRGLINTKRILRCFQAMSGLKINFCKSSLIGVGTNEQVTKEGAERIACMDDSNVQLVVGDGNRILFWEDKWMKRQPLKVRFPRIYALAINKEGYIRDYEIEEYHMSRKLEDTLAWKRRLSRQYAAGSFCKLNSTRRMLHGKVAIKYKLLRRRLLNQEIAGCVLFCWVVPGRLKEFFEIWNNIALREGASWDGNQVWENSTLRVTVWAKAKWPYKYGSTIIRYQNPSLGDERQPWRVWNRSVMRDKHGQIKIMFSKSIEVVDANLAEIIAIREAFILFIASKWGKTKSLIIKSDSSNAIKCVNQSTKWPWRLQKWILHIERLKRDVISWQVNHTFRDNNQSTDKLAKARIQCVQDLINVLD</sequence>
<dbReference type="AlphaFoldDB" id="A0A061FJA9"/>
<dbReference type="InParanoid" id="A0A061FJA9"/>
<evidence type="ECO:0000313" key="2">
    <source>
        <dbReference type="EMBL" id="EOY17003.1"/>
    </source>
</evidence>
<keyword evidence="3" id="KW-1185">Reference proteome</keyword>
<dbReference type="Pfam" id="PF13456">
    <property type="entry name" value="RVT_3"/>
    <property type="match status" value="1"/>
</dbReference>
<reference evidence="2 3" key="1">
    <citation type="journal article" date="2013" name="Genome Biol.">
        <title>The genome sequence of the most widely cultivated cacao type and its use to identify candidate genes regulating pod color.</title>
        <authorList>
            <person name="Motamayor J.C."/>
            <person name="Mockaitis K."/>
            <person name="Schmutz J."/>
            <person name="Haiminen N."/>
            <person name="Iii D.L."/>
            <person name="Cornejo O."/>
            <person name="Findley S.D."/>
            <person name="Zheng P."/>
            <person name="Utro F."/>
            <person name="Royaert S."/>
            <person name="Saski C."/>
            <person name="Jenkins J."/>
            <person name="Podicheti R."/>
            <person name="Zhao M."/>
            <person name="Scheffler B.E."/>
            <person name="Stack J.C."/>
            <person name="Feltus F.A."/>
            <person name="Mustiga G.M."/>
            <person name="Amores F."/>
            <person name="Phillips W."/>
            <person name="Marelli J.P."/>
            <person name="May G.D."/>
            <person name="Shapiro H."/>
            <person name="Ma J."/>
            <person name="Bustamante C.D."/>
            <person name="Schnell R.J."/>
            <person name="Main D."/>
            <person name="Gilbert D."/>
            <person name="Parida L."/>
            <person name="Kuhn D.N."/>
        </authorList>
    </citation>
    <scope>NUCLEOTIDE SEQUENCE [LARGE SCALE GENOMIC DNA]</scope>
    <source>
        <strain evidence="3">cv. Matina 1-6</strain>
    </source>
</reference>
<proteinExistence type="predicted"/>
<dbReference type="SUPFAM" id="SSF53098">
    <property type="entry name" value="Ribonuclease H-like"/>
    <property type="match status" value="1"/>
</dbReference>
<organism evidence="2 3">
    <name type="scientific">Theobroma cacao</name>
    <name type="common">Cacao</name>
    <name type="synonym">Cocoa</name>
    <dbReference type="NCBI Taxonomy" id="3641"/>
    <lineage>
        <taxon>Eukaryota</taxon>
        <taxon>Viridiplantae</taxon>
        <taxon>Streptophyta</taxon>
        <taxon>Embryophyta</taxon>
        <taxon>Tracheophyta</taxon>
        <taxon>Spermatophyta</taxon>
        <taxon>Magnoliopsida</taxon>
        <taxon>eudicotyledons</taxon>
        <taxon>Gunneridae</taxon>
        <taxon>Pentapetalae</taxon>
        <taxon>rosids</taxon>
        <taxon>malvids</taxon>
        <taxon>Malvales</taxon>
        <taxon>Malvaceae</taxon>
        <taxon>Byttnerioideae</taxon>
        <taxon>Theobroma</taxon>
    </lineage>
</organism>
<dbReference type="GO" id="GO:0004523">
    <property type="term" value="F:RNA-DNA hybrid ribonuclease activity"/>
    <property type="evidence" value="ECO:0007669"/>
    <property type="project" value="InterPro"/>
</dbReference>
<dbReference type="eggNOG" id="KOG1075">
    <property type="taxonomic scope" value="Eukaryota"/>
</dbReference>